<proteinExistence type="predicted"/>
<evidence type="ECO:0008006" key="3">
    <source>
        <dbReference type="Google" id="ProtNLM"/>
    </source>
</evidence>
<dbReference type="InterPro" id="IPR036520">
    <property type="entry name" value="UPF0759_sf"/>
</dbReference>
<dbReference type="EMBL" id="MLHG01000092">
    <property type="protein sequence ID" value="OOF37455.1"/>
    <property type="molecule type" value="Genomic_DNA"/>
</dbReference>
<dbReference type="InterPro" id="IPR002763">
    <property type="entry name" value="DUF72"/>
</dbReference>
<gene>
    <name evidence="1" type="ORF">BKK47_11040</name>
</gene>
<name>A0A1V3ICE1_9PAST</name>
<dbReference type="Proteomes" id="UP000189426">
    <property type="component" value="Unassembled WGS sequence"/>
</dbReference>
<dbReference type="PANTHER" id="PTHR30348">
    <property type="entry name" value="UNCHARACTERIZED PROTEIN YECE"/>
    <property type="match status" value="1"/>
</dbReference>
<evidence type="ECO:0000313" key="2">
    <source>
        <dbReference type="Proteomes" id="UP000189426"/>
    </source>
</evidence>
<reference evidence="1 2" key="1">
    <citation type="submission" date="2016-10" db="EMBL/GenBank/DDBJ databases">
        <title>Rodentibacter gen. nov. and new species.</title>
        <authorList>
            <person name="Christensen H."/>
        </authorList>
    </citation>
    <scope>NUCLEOTIDE SEQUENCE [LARGE SCALE GENOMIC DNA]</scope>
    <source>
        <strain evidence="1 2">Ppn418</strain>
    </source>
</reference>
<protein>
    <recommendedName>
        <fullName evidence="3">DUF72 domain-containing protein</fullName>
    </recommendedName>
</protein>
<comment type="caution">
    <text evidence="1">The sequence shown here is derived from an EMBL/GenBank/DDBJ whole genome shotgun (WGS) entry which is preliminary data.</text>
</comment>
<accession>A0A1V3ICE1</accession>
<dbReference type="RefSeq" id="WP_077494908.1">
    <property type="nucleotide sequence ID" value="NZ_MLHG01000092.1"/>
</dbReference>
<keyword evidence="2" id="KW-1185">Reference proteome</keyword>
<sequence>MPHIYIGTGGYADSDLLGTVYPLGTAKEDFLSHYCRHYDTVEINSSFHAPIGLKVVQGMLEKSNGKLQFSIKLYQDFSHTRVATKENAKAFLNALQPLVEKQLLAALFLQFPHRFERNLNNRRYLAELLQWFTDYPMAIEFRHPSWHCETVFETFCRQPNLIWGNVDYPTNVGLPIFQLKINPNTGYLRLHGRNGNWWRENSAQARHNYRYTENELVEIANLIVQQKERFERLFIYFQNTTQSHSFYNIATLKDLLQPFGFEMKTQVDEIPHQQWDLF</sequence>
<dbReference type="SUPFAM" id="SSF117396">
    <property type="entry name" value="TM1631-like"/>
    <property type="match status" value="1"/>
</dbReference>
<dbReference type="PANTHER" id="PTHR30348:SF13">
    <property type="entry name" value="UPF0759 PROTEIN YUNF"/>
    <property type="match status" value="1"/>
</dbReference>
<dbReference type="AlphaFoldDB" id="A0A1V3ICE1"/>
<dbReference type="Gene3D" id="3.20.20.410">
    <property type="entry name" value="Protein of unknown function UPF0759"/>
    <property type="match status" value="1"/>
</dbReference>
<organism evidence="1 2">
    <name type="scientific">Rodentibacter mrazii</name>
    <dbReference type="NCBI Taxonomy" id="1908257"/>
    <lineage>
        <taxon>Bacteria</taxon>
        <taxon>Pseudomonadati</taxon>
        <taxon>Pseudomonadota</taxon>
        <taxon>Gammaproteobacteria</taxon>
        <taxon>Pasteurellales</taxon>
        <taxon>Pasteurellaceae</taxon>
        <taxon>Rodentibacter</taxon>
    </lineage>
</organism>
<dbReference type="Pfam" id="PF01904">
    <property type="entry name" value="DUF72"/>
    <property type="match status" value="1"/>
</dbReference>
<evidence type="ECO:0000313" key="1">
    <source>
        <dbReference type="EMBL" id="OOF37455.1"/>
    </source>
</evidence>
<dbReference type="STRING" id="1908257.BKK47_11040"/>